<name>A0A8H7NTR0_9APHY</name>
<protein>
    <submittedName>
        <fullName evidence="2">Uncharacterized protein</fullName>
    </submittedName>
</protein>
<comment type="caution">
    <text evidence="2">The sequence shown here is derived from an EMBL/GenBank/DDBJ whole genome shotgun (WGS) entry which is preliminary data.</text>
</comment>
<feature type="region of interest" description="Disordered" evidence="1">
    <location>
        <begin position="47"/>
        <end position="73"/>
    </location>
</feature>
<dbReference type="AlphaFoldDB" id="A0A8H7NTR0"/>
<organism evidence="2 3">
    <name type="scientific">Rhodonia placenta</name>
    <dbReference type="NCBI Taxonomy" id="104341"/>
    <lineage>
        <taxon>Eukaryota</taxon>
        <taxon>Fungi</taxon>
        <taxon>Dikarya</taxon>
        <taxon>Basidiomycota</taxon>
        <taxon>Agaricomycotina</taxon>
        <taxon>Agaricomycetes</taxon>
        <taxon>Polyporales</taxon>
        <taxon>Adustoporiaceae</taxon>
        <taxon>Rhodonia</taxon>
    </lineage>
</organism>
<dbReference type="EMBL" id="JADOXO010000544">
    <property type="protein sequence ID" value="KAF9802860.1"/>
    <property type="molecule type" value="Genomic_DNA"/>
</dbReference>
<dbReference type="Proteomes" id="UP000639403">
    <property type="component" value="Unassembled WGS sequence"/>
</dbReference>
<accession>A0A8H7NTR0</accession>
<evidence type="ECO:0000313" key="2">
    <source>
        <dbReference type="EMBL" id="KAF9802860.1"/>
    </source>
</evidence>
<reference evidence="2" key="1">
    <citation type="submission" date="2020-11" db="EMBL/GenBank/DDBJ databases">
        <authorList>
            <person name="Koelle M."/>
            <person name="Horta M.A.C."/>
            <person name="Nowrousian M."/>
            <person name="Ohm R.A."/>
            <person name="Benz P."/>
            <person name="Pilgard A."/>
        </authorList>
    </citation>
    <scope>NUCLEOTIDE SEQUENCE</scope>
    <source>
        <strain evidence="2">FPRL280</strain>
    </source>
</reference>
<evidence type="ECO:0000256" key="1">
    <source>
        <dbReference type="SAM" id="MobiDB-lite"/>
    </source>
</evidence>
<sequence length="261" mass="27491">MNSQMQLIVSEVSSLSSRGTVESVERGIETKEAQCFRFGRIMSQHIGSPVTQPIDNTAGVGELRTRRGPSSHRMVTEPLMGWESGAAPAKWTPSLPPSWTQTPHGRQLSTLVSADETVSVERRTLPAAACHSERRSIEPMSAVSYIAGTSDVDAREGMFGDARGSAPLGVTEREDAVELTDIGVGNRGDVAAGEGTRELRCRSASGLLADDGGQATTGGSAASVGLIVLEDCRGETGEVGLDESKSTCVGDIGRKEMNTLD</sequence>
<proteinExistence type="predicted"/>
<reference evidence="2" key="2">
    <citation type="journal article" name="Front. Microbiol.">
        <title>Degradative Capacity of Two Strains of Rhodonia placenta: From Phenotype to Genotype.</title>
        <authorList>
            <person name="Kolle M."/>
            <person name="Horta M.A.C."/>
            <person name="Nowrousian M."/>
            <person name="Ohm R.A."/>
            <person name="Benz J.P."/>
            <person name="Pilgard A."/>
        </authorList>
    </citation>
    <scope>NUCLEOTIDE SEQUENCE</scope>
    <source>
        <strain evidence="2">FPRL280</strain>
    </source>
</reference>
<gene>
    <name evidence="2" type="ORF">IEO21_09798</name>
</gene>
<evidence type="ECO:0000313" key="3">
    <source>
        <dbReference type="Proteomes" id="UP000639403"/>
    </source>
</evidence>